<evidence type="ECO:0000313" key="2">
    <source>
        <dbReference type="Proteomes" id="UP001148629"/>
    </source>
</evidence>
<sequence>MSWQRQTRLQLADLDKGCQLNLVRKLWPQMPAQHAGNFPVDDYLRFFKYVDHELGRLRLFPGTPSFESSQIFELANNLMRDRSCTMSQLTRGVSSPSVQPPWTRESLEVVATLWLTVKIRISQSTQPQLSSSSAVLWNDNESLQDALTRHFPDTSAESYHIKGQRSRIPRGLTIAYLCKRYGFTVFWTDNLADHLQINWIRNEICVYQHLICVWNHLKYSDGCPIPQTILRELIDTINLLFPSDLDETKRFLRKQDKEFWEMGYCERPRTLKLEDFKFWRKSVEDLMAILEEPAVGRRQLMLDKEHRNFTDTTTFWVAIGVSVLTVLSSVFGVFSAVIPGKAIASGSDPRSGPQRWELFNIRKDPGEVQDLSEKEPNLFVEMLALWDKYKEEVGVVGLAGEFARPTPGGPSPGLVDEFSDPYAWIKYVGRPEITPKRLVGVVPDNVK</sequence>
<reference evidence="1" key="1">
    <citation type="submission" date="2022-08" db="EMBL/GenBank/DDBJ databases">
        <title>Genome Sequence of Fusarium decemcellulare.</title>
        <authorList>
            <person name="Buettner E."/>
        </authorList>
    </citation>
    <scope>NUCLEOTIDE SEQUENCE</scope>
    <source>
        <strain evidence="1">Babe19</strain>
    </source>
</reference>
<name>A0ACC1RVM8_9HYPO</name>
<dbReference type="EMBL" id="JANRMS010001683">
    <property type="protein sequence ID" value="KAJ3526708.1"/>
    <property type="molecule type" value="Genomic_DNA"/>
</dbReference>
<evidence type="ECO:0000313" key="1">
    <source>
        <dbReference type="EMBL" id="KAJ3526708.1"/>
    </source>
</evidence>
<accession>A0ACC1RVM8</accession>
<dbReference type="Proteomes" id="UP001148629">
    <property type="component" value="Unassembled WGS sequence"/>
</dbReference>
<keyword evidence="2" id="KW-1185">Reference proteome</keyword>
<gene>
    <name evidence="1" type="ORF">NM208_g11058</name>
</gene>
<organism evidence="1 2">
    <name type="scientific">Fusarium decemcellulare</name>
    <dbReference type="NCBI Taxonomy" id="57161"/>
    <lineage>
        <taxon>Eukaryota</taxon>
        <taxon>Fungi</taxon>
        <taxon>Dikarya</taxon>
        <taxon>Ascomycota</taxon>
        <taxon>Pezizomycotina</taxon>
        <taxon>Sordariomycetes</taxon>
        <taxon>Hypocreomycetidae</taxon>
        <taxon>Hypocreales</taxon>
        <taxon>Nectriaceae</taxon>
        <taxon>Fusarium</taxon>
        <taxon>Fusarium decemcellulare species complex</taxon>
    </lineage>
</organism>
<proteinExistence type="predicted"/>
<protein>
    <submittedName>
        <fullName evidence="1">Uncharacterized protein</fullName>
    </submittedName>
</protein>
<comment type="caution">
    <text evidence="1">The sequence shown here is derived from an EMBL/GenBank/DDBJ whole genome shotgun (WGS) entry which is preliminary data.</text>
</comment>